<keyword evidence="1" id="KW-1133">Transmembrane helix</keyword>
<evidence type="ECO:0000313" key="3">
    <source>
        <dbReference type="Proteomes" id="UP001634007"/>
    </source>
</evidence>
<evidence type="ECO:0000313" key="2">
    <source>
        <dbReference type="EMBL" id="KAL3733978.1"/>
    </source>
</evidence>
<keyword evidence="1" id="KW-0472">Membrane</keyword>
<name>A0ABD3K2Q3_EUCGL</name>
<gene>
    <name evidence="2" type="ORF">ACJRO7_023344</name>
</gene>
<accession>A0ABD3K2Q3</accession>
<reference evidence="2 3" key="1">
    <citation type="submission" date="2024-11" db="EMBL/GenBank/DDBJ databases">
        <title>Chromosome-level genome assembly of Eucalyptus globulus Labill. provides insights into its genome evolution.</title>
        <authorList>
            <person name="Li X."/>
        </authorList>
    </citation>
    <scope>NUCLEOTIDE SEQUENCE [LARGE SCALE GENOMIC DNA]</scope>
    <source>
        <strain evidence="2">CL2024</strain>
        <tissue evidence="2">Fresh tender leaves</tissue>
    </source>
</reference>
<evidence type="ECO:0008006" key="4">
    <source>
        <dbReference type="Google" id="ProtNLM"/>
    </source>
</evidence>
<organism evidence="2 3">
    <name type="scientific">Eucalyptus globulus</name>
    <name type="common">Tasmanian blue gum</name>
    <dbReference type="NCBI Taxonomy" id="34317"/>
    <lineage>
        <taxon>Eukaryota</taxon>
        <taxon>Viridiplantae</taxon>
        <taxon>Streptophyta</taxon>
        <taxon>Embryophyta</taxon>
        <taxon>Tracheophyta</taxon>
        <taxon>Spermatophyta</taxon>
        <taxon>Magnoliopsida</taxon>
        <taxon>eudicotyledons</taxon>
        <taxon>Gunneridae</taxon>
        <taxon>Pentapetalae</taxon>
        <taxon>rosids</taxon>
        <taxon>malvids</taxon>
        <taxon>Myrtales</taxon>
        <taxon>Myrtaceae</taxon>
        <taxon>Myrtoideae</taxon>
        <taxon>Eucalypteae</taxon>
        <taxon>Eucalyptus</taxon>
    </lineage>
</organism>
<proteinExistence type="predicted"/>
<comment type="caution">
    <text evidence="2">The sequence shown here is derived from an EMBL/GenBank/DDBJ whole genome shotgun (WGS) entry which is preliminary data.</text>
</comment>
<feature type="transmembrane region" description="Helical" evidence="1">
    <location>
        <begin position="6"/>
        <end position="25"/>
    </location>
</feature>
<sequence length="99" mass="11371">MEVSIQSIAVATILAVLTTWAWRVVNSVWLRPKRLERLLRQQGLSGKPYTFLFGDLKENSRLLKEAYSKPITIFDDIKPRLLPFLHQSSQTYALGRGVK</sequence>
<evidence type="ECO:0000256" key="1">
    <source>
        <dbReference type="SAM" id="Phobius"/>
    </source>
</evidence>
<dbReference type="AlphaFoldDB" id="A0ABD3K2Q3"/>
<keyword evidence="3" id="KW-1185">Reference proteome</keyword>
<dbReference type="EMBL" id="JBJKBG010000006">
    <property type="protein sequence ID" value="KAL3733978.1"/>
    <property type="molecule type" value="Genomic_DNA"/>
</dbReference>
<dbReference type="Proteomes" id="UP001634007">
    <property type="component" value="Unassembled WGS sequence"/>
</dbReference>
<protein>
    <recommendedName>
        <fullName evidence="4">Cytochrome P450</fullName>
    </recommendedName>
</protein>
<keyword evidence="1" id="KW-0812">Transmembrane</keyword>